<evidence type="ECO:0000256" key="1">
    <source>
        <dbReference type="SAM" id="MobiDB-lite"/>
    </source>
</evidence>
<accession>A0A517YR95</accession>
<dbReference type="RefSeq" id="WP_145074809.1">
    <property type="nucleotide sequence ID" value="NZ_CP036425.1"/>
</dbReference>
<feature type="region of interest" description="Disordered" evidence="1">
    <location>
        <begin position="137"/>
        <end position="157"/>
    </location>
</feature>
<proteinExistence type="predicted"/>
<evidence type="ECO:0000313" key="2">
    <source>
        <dbReference type="EMBL" id="QDU32749.1"/>
    </source>
</evidence>
<dbReference type="OrthoDB" id="9862075at2"/>
<protein>
    <recommendedName>
        <fullName evidence="4">PilZ domain-containing protein</fullName>
    </recommendedName>
</protein>
<name>A0A517YR95_9BACT</name>
<feature type="compositionally biased region" description="Acidic residues" evidence="1">
    <location>
        <begin position="137"/>
        <end position="148"/>
    </location>
</feature>
<evidence type="ECO:0008006" key="4">
    <source>
        <dbReference type="Google" id="ProtNLM"/>
    </source>
</evidence>
<gene>
    <name evidence="2" type="ORF">KS4_07830</name>
</gene>
<reference evidence="2 3" key="1">
    <citation type="submission" date="2019-02" db="EMBL/GenBank/DDBJ databases">
        <title>Deep-cultivation of Planctomycetes and their phenomic and genomic characterization uncovers novel biology.</title>
        <authorList>
            <person name="Wiegand S."/>
            <person name="Jogler M."/>
            <person name="Boedeker C."/>
            <person name="Pinto D."/>
            <person name="Vollmers J."/>
            <person name="Rivas-Marin E."/>
            <person name="Kohn T."/>
            <person name="Peeters S.H."/>
            <person name="Heuer A."/>
            <person name="Rast P."/>
            <person name="Oberbeckmann S."/>
            <person name="Bunk B."/>
            <person name="Jeske O."/>
            <person name="Meyerdierks A."/>
            <person name="Storesund J.E."/>
            <person name="Kallscheuer N."/>
            <person name="Luecker S."/>
            <person name="Lage O.M."/>
            <person name="Pohl T."/>
            <person name="Merkel B.J."/>
            <person name="Hornburger P."/>
            <person name="Mueller R.-W."/>
            <person name="Bruemmer F."/>
            <person name="Labrenz M."/>
            <person name="Spormann A.M."/>
            <person name="Op den Camp H."/>
            <person name="Overmann J."/>
            <person name="Amann R."/>
            <person name="Jetten M.S.M."/>
            <person name="Mascher T."/>
            <person name="Medema M.H."/>
            <person name="Devos D.P."/>
            <person name="Kaster A.-K."/>
            <person name="Ovreas L."/>
            <person name="Rohde M."/>
            <person name="Galperin M.Y."/>
            <person name="Jogler C."/>
        </authorList>
    </citation>
    <scope>NUCLEOTIDE SEQUENCE [LARGE SCALE GENOMIC DNA]</scope>
    <source>
        <strain evidence="2 3">KS4</strain>
    </source>
</reference>
<organism evidence="2 3">
    <name type="scientific">Poriferisphaera corsica</name>
    <dbReference type="NCBI Taxonomy" id="2528020"/>
    <lineage>
        <taxon>Bacteria</taxon>
        <taxon>Pseudomonadati</taxon>
        <taxon>Planctomycetota</taxon>
        <taxon>Phycisphaerae</taxon>
        <taxon>Phycisphaerales</taxon>
        <taxon>Phycisphaeraceae</taxon>
        <taxon>Poriferisphaera</taxon>
    </lineage>
</organism>
<keyword evidence="3" id="KW-1185">Reference proteome</keyword>
<evidence type="ECO:0000313" key="3">
    <source>
        <dbReference type="Proteomes" id="UP000317369"/>
    </source>
</evidence>
<dbReference type="EMBL" id="CP036425">
    <property type="protein sequence ID" value="QDU32749.1"/>
    <property type="molecule type" value="Genomic_DNA"/>
</dbReference>
<sequence>MFKRSPEELLDELGRLENVRMVQESSPCSRHYDRYVVRGEAELHPMNRSKLDPTPIEIQLRDIGRGGLGFICQENLRAGSTWRICFTKRGFVVGQQAVLVKHVHEVDDGLFLVGSQFIIDTGLLALLGVDPAEIDREDSEANAEDEDISFLPPADVA</sequence>
<dbReference type="AlphaFoldDB" id="A0A517YR95"/>
<dbReference type="KEGG" id="pcor:KS4_07830"/>
<dbReference type="Proteomes" id="UP000317369">
    <property type="component" value="Chromosome"/>
</dbReference>